<dbReference type="Pfam" id="PF04966">
    <property type="entry name" value="OprB"/>
    <property type="match status" value="1"/>
</dbReference>
<sequence length="265" mass="29122">NRYSHDARTQFLNWALVAAGAFDFAADARGWTNGVALEWENGTWGLRAGAFQVSRRANGLFMDPAVTRAWQVIGQADRFFQLGGRPGALRVLYGASRARQSTWGEIFANGFDTFEQNPGGYRLKHMAALNLEQELADGLGAFARLSWNDGRVQPFEFTQMDRAVSAGLALRGLRWGRPADTAGLAANVGWISRGQQRYLGSGGIGFIVGDGRLNYAPEWVTEVYYDARIAPGINLGLDYQLAVNPGYNADRGPVHLFAVRLRTAF</sequence>
<comment type="caution">
    <text evidence="3">The sequence shown here is derived from an EMBL/GenBank/DDBJ whole genome shotgun (WGS) entry which is preliminary data.</text>
</comment>
<feature type="non-terminal residue" evidence="3">
    <location>
        <position position="1"/>
    </location>
</feature>
<name>A0ABT1D4A3_9PROT</name>
<dbReference type="Gene3D" id="2.40.160.180">
    <property type="entry name" value="Carbohydrate-selective porin OprB"/>
    <property type="match status" value="1"/>
</dbReference>
<dbReference type="InterPro" id="IPR007049">
    <property type="entry name" value="Carb-sel_porin_OprB"/>
</dbReference>
<keyword evidence="4" id="KW-1185">Reference proteome</keyword>
<evidence type="ECO:0000256" key="2">
    <source>
        <dbReference type="RuleBase" id="RU363072"/>
    </source>
</evidence>
<evidence type="ECO:0000313" key="4">
    <source>
        <dbReference type="Proteomes" id="UP001523392"/>
    </source>
</evidence>
<evidence type="ECO:0000256" key="1">
    <source>
        <dbReference type="ARBA" id="ARBA00008769"/>
    </source>
</evidence>
<dbReference type="RefSeq" id="WP_252952720.1">
    <property type="nucleotide sequence ID" value="NZ_JAFIRR010000048.1"/>
</dbReference>
<organism evidence="3 4">
    <name type="scientific">Siccirubricoccus soli</name>
    <dbReference type="NCBI Taxonomy" id="2899147"/>
    <lineage>
        <taxon>Bacteria</taxon>
        <taxon>Pseudomonadati</taxon>
        <taxon>Pseudomonadota</taxon>
        <taxon>Alphaproteobacteria</taxon>
        <taxon>Acetobacterales</taxon>
        <taxon>Roseomonadaceae</taxon>
        <taxon>Siccirubricoccus</taxon>
    </lineage>
</organism>
<evidence type="ECO:0000313" key="3">
    <source>
        <dbReference type="EMBL" id="MCO6416110.1"/>
    </source>
</evidence>
<reference evidence="3 4" key="1">
    <citation type="submission" date="2021-12" db="EMBL/GenBank/DDBJ databases">
        <title>Siccirubricoccus leaddurans sp. nov., a high concentration Zn2+ tolerance bacterium.</title>
        <authorList>
            <person name="Cao Y."/>
        </authorList>
    </citation>
    <scope>NUCLEOTIDE SEQUENCE [LARGE SCALE GENOMIC DNA]</scope>
    <source>
        <strain evidence="3 4">KC 17139</strain>
    </source>
</reference>
<protein>
    <submittedName>
        <fullName evidence="3">Carbohydrate porin</fullName>
    </submittedName>
</protein>
<comment type="similarity">
    <text evidence="1 2">Belongs to the OprB family.</text>
</comment>
<proteinExistence type="inferred from homology"/>
<gene>
    <name evidence="3" type="ORF">JYK14_08015</name>
</gene>
<dbReference type="InterPro" id="IPR038673">
    <property type="entry name" value="OprB_sf"/>
</dbReference>
<dbReference type="EMBL" id="JAFIRR010000048">
    <property type="protein sequence ID" value="MCO6416110.1"/>
    <property type="molecule type" value="Genomic_DNA"/>
</dbReference>
<dbReference type="Proteomes" id="UP001523392">
    <property type="component" value="Unassembled WGS sequence"/>
</dbReference>
<accession>A0ABT1D4A3</accession>